<dbReference type="GeneID" id="85495723"/>
<dbReference type="Gene3D" id="3.30.70.330">
    <property type="match status" value="2"/>
</dbReference>
<organism evidence="6 7">
    <name type="scientific">Cutaneotrichosporon cavernicola</name>
    <dbReference type="NCBI Taxonomy" id="279322"/>
    <lineage>
        <taxon>Eukaryota</taxon>
        <taxon>Fungi</taxon>
        <taxon>Dikarya</taxon>
        <taxon>Basidiomycota</taxon>
        <taxon>Agaricomycotina</taxon>
        <taxon>Tremellomycetes</taxon>
        <taxon>Trichosporonales</taxon>
        <taxon>Trichosporonaceae</taxon>
        <taxon>Cutaneotrichosporon</taxon>
    </lineage>
</organism>
<feature type="compositionally biased region" description="Low complexity" evidence="4">
    <location>
        <begin position="446"/>
        <end position="461"/>
    </location>
</feature>
<dbReference type="RefSeq" id="XP_060457118.1">
    <property type="nucleotide sequence ID" value="XM_060600534.1"/>
</dbReference>
<keyword evidence="2 3" id="KW-0694">RNA-binding</keyword>
<gene>
    <name evidence="6" type="ORF">CcaverHIS019_0406730</name>
</gene>
<evidence type="ECO:0000256" key="4">
    <source>
        <dbReference type="SAM" id="MobiDB-lite"/>
    </source>
</evidence>
<dbReference type="PROSITE" id="PS50102">
    <property type="entry name" value="RRM"/>
    <property type="match status" value="2"/>
</dbReference>
<dbReference type="SUPFAM" id="SSF54928">
    <property type="entry name" value="RNA-binding domain, RBD"/>
    <property type="match status" value="2"/>
</dbReference>
<protein>
    <recommendedName>
        <fullName evidence="5">RRM domain-containing protein</fullName>
    </recommendedName>
</protein>
<name>A0AA48L4N0_9TREE</name>
<proteinExistence type="predicted"/>
<reference evidence="6" key="1">
    <citation type="journal article" date="2023" name="BMC Genomics">
        <title>Chromosome-level genome assemblies of Cutaneotrichosporon spp. (Trichosporonales, Basidiomycota) reveal imbalanced evolution between nucleotide sequences and chromosome synteny.</title>
        <authorList>
            <person name="Kobayashi Y."/>
            <person name="Kayamori A."/>
            <person name="Aoki K."/>
            <person name="Shiwa Y."/>
            <person name="Matsutani M."/>
            <person name="Fujita N."/>
            <person name="Sugita T."/>
            <person name="Iwasaki W."/>
            <person name="Tanaka N."/>
            <person name="Takashima M."/>
        </authorList>
    </citation>
    <scope>NUCLEOTIDE SEQUENCE</scope>
    <source>
        <strain evidence="6">HIS019</strain>
    </source>
</reference>
<evidence type="ECO:0000313" key="6">
    <source>
        <dbReference type="EMBL" id="BEI91853.1"/>
    </source>
</evidence>
<accession>A0AA48L4N0</accession>
<feature type="region of interest" description="Disordered" evidence="4">
    <location>
        <begin position="1"/>
        <end position="29"/>
    </location>
</feature>
<feature type="region of interest" description="Disordered" evidence="4">
    <location>
        <begin position="425"/>
        <end position="461"/>
    </location>
</feature>
<evidence type="ECO:0000259" key="5">
    <source>
        <dbReference type="PROSITE" id="PS50102"/>
    </source>
</evidence>
<dbReference type="InterPro" id="IPR000504">
    <property type="entry name" value="RRM_dom"/>
</dbReference>
<dbReference type="PANTHER" id="PTHR24012">
    <property type="entry name" value="RNA BINDING PROTEIN"/>
    <property type="match status" value="1"/>
</dbReference>
<dbReference type="GO" id="GO:0003723">
    <property type="term" value="F:RNA binding"/>
    <property type="evidence" value="ECO:0007669"/>
    <property type="project" value="UniProtKB-UniRule"/>
</dbReference>
<dbReference type="KEGG" id="ccac:CcaHIS019_0406730"/>
<dbReference type="SMART" id="SM00360">
    <property type="entry name" value="RRM"/>
    <property type="match status" value="2"/>
</dbReference>
<evidence type="ECO:0000313" key="7">
    <source>
        <dbReference type="Proteomes" id="UP001233271"/>
    </source>
</evidence>
<evidence type="ECO:0000256" key="2">
    <source>
        <dbReference type="ARBA" id="ARBA00022884"/>
    </source>
</evidence>
<evidence type="ECO:0000256" key="1">
    <source>
        <dbReference type="ARBA" id="ARBA00022737"/>
    </source>
</evidence>
<keyword evidence="7" id="KW-1185">Reference proteome</keyword>
<evidence type="ECO:0000256" key="3">
    <source>
        <dbReference type="PROSITE-ProRule" id="PRU00176"/>
    </source>
</evidence>
<feature type="domain" description="RRM" evidence="5">
    <location>
        <begin position="241"/>
        <end position="328"/>
    </location>
</feature>
<dbReference type="AlphaFoldDB" id="A0AA48L4N0"/>
<feature type="domain" description="RRM" evidence="5">
    <location>
        <begin position="343"/>
        <end position="422"/>
    </location>
</feature>
<dbReference type="EMBL" id="AP028215">
    <property type="protein sequence ID" value="BEI91853.1"/>
    <property type="molecule type" value="Genomic_DNA"/>
</dbReference>
<dbReference type="Proteomes" id="UP001233271">
    <property type="component" value="Chromosome 4"/>
</dbReference>
<feature type="region of interest" description="Disordered" evidence="4">
    <location>
        <begin position="550"/>
        <end position="587"/>
    </location>
</feature>
<dbReference type="InterPro" id="IPR012677">
    <property type="entry name" value="Nucleotide-bd_a/b_plait_sf"/>
</dbReference>
<dbReference type="InterPro" id="IPR035979">
    <property type="entry name" value="RBD_domain_sf"/>
</dbReference>
<sequence length="587" mass="64206">MSRLNPNASAFPPKGGRPSVTTKACATPPAKTTTARALNEIDLTRSLTFTATSNNVDGAWPRNKLVTSPTAPHYGHNWATTFPPVKTLTSSGSLSFLGPESSPVTAHLKSPSFPPPTSLHRDHPNVSLGRQPVPTHPMNRQLSPQHAAHMTHGTHSAWSTYSAHPNQDLDDWYSPHFAFKPFGEEGVFEAARRQEVMDSGHSTVAPSAGSHRIYPKRPRSVARDHNGSVFSDDDDELILSRNVYIPNPSVHMTKETLQRYGQNFGRVVSLKVESGGTEVSHDIIGQFPLLGGYDGRRYAFVMFDSNQAAAKFIEGLTAAGIPAIFGRETAHLKHQALQDPHSSNCYFADIPLEFTEQDMRDLVYPARIASMRFLLDSNGNRRGTAMVRMESRHQAEEVIARLDLKYKPMGYSKCIQVRIADSENQKAFKQNRSRNDSPKGNGGSYGSSSPSSNASRSSSFSSSCDAHSAFDMAAHLCNSQQMVTHLQERLVQQHSLNLTTDRTPYSPDDLASYPSPYPTAEATAPRMPSVSPGFKIAHGIPNSPTWDAWGRGTTAPPPTRVPSAGSSHSNFPPESFQCHGVQISGRR</sequence>
<keyword evidence="1" id="KW-0677">Repeat</keyword>